<dbReference type="EMBL" id="JBIMZQ010000044">
    <property type="protein sequence ID" value="KAL3659881.1"/>
    <property type="molecule type" value="Genomic_DNA"/>
</dbReference>
<feature type="region of interest" description="Disordered" evidence="7">
    <location>
        <begin position="23"/>
        <end position="49"/>
    </location>
</feature>
<gene>
    <name evidence="9" type="ORF">V7S43_015183</name>
</gene>
<feature type="transmembrane region" description="Helical" evidence="8">
    <location>
        <begin position="444"/>
        <end position="466"/>
    </location>
</feature>
<evidence type="ECO:0000256" key="3">
    <source>
        <dbReference type="ARBA" id="ARBA00022448"/>
    </source>
</evidence>
<dbReference type="AlphaFoldDB" id="A0ABD3F0C0"/>
<evidence type="ECO:0000256" key="8">
    <source>
        <dbReference type="SAM" id="Phobius"/>
    </source>
</evidence>
<accession>A0ABD3F0C0</accession>
<evidence type="ECO:0000256" key="6">
    <source>
        <dbReference type="ARBA" id="ARBA00023136"/>
    </source>
</evidence>
<reference evidence="9 10" key="1">
    <citation type="submission" date="2024-09" db="EMBL/GenBank/DDBJ databases">
        <title>Genome sequencing and assembly of Phytophthora oleae, isolate VK10A, causative agent of rot of olive drupes.</title>
        <authorList>
            <person name="Conti Taguali S."/>
            <person name="Riolo M."/>
            <person name="La Spada F."/>
            <person name="Cacciola S.O."/>
            <person name="Dionisio G."/>
        </authorList>
    </citation>
    <scope>NUCLEOTIDE SEQUENCE [LARGE SCALE GENOMIC DNA]</scope>
    <source>
        <strain evidence="9 10">VK10A</strain>
    </source>
</reference>
<evidence type="ECO:0000256" key="7">
    <source>
        <dbReference type="SAM" id="MobiDB-lite"/>
    </source>
</evidence>
<feature type="transmembrane region" description="Helical" evidence="8">
    <location>
        <begin position="488"/>
        <end position="509"/>
    </location>
</feature>
<evidence type="ECO:0000313" key="10">
    <source>
        <dbReference type="Proteomes" id="UP001632037"/>
    </source>
</evidence>
<protein>
    <recommendedName>
        <fullName evidence="11">Folate-Biopterin Transporter (FBT) Family</fullName>
    </recommendedName>
</protein>
<dbReference type="Pfam" id="PF03092">
    <property type="entry name" value="BT1"/>
    <property type="match status" value="2"/>
</dbReference>
<evidence type="ECO:0000256" key="4">
    <source>
        <dbReference type="ARBA" id="ARBA00022692"/>
    </source>
</evidence>
<comment type="subcellular location">
    <subcellularLocation>
        <location evidence="1">Membrane</location>
        <topology evidence="1">Multi-pass membrane protein</topology>
    </subcellularLocation>
</comment>
<feature type="transmembrane region" description="Helical" evidence="8">
    <location>
        <begin position="191"/>
        <end position="209"/>
    </location>
</feature>
<feature type="transmembrane region" description="Helical" evidence="8">
    <location>
        <begin position="269"/>
        <end position="288"/>
    </location>
</feature>
<dbReference type="PANTHER" id="PTHR31585:SF5">
    <property type="entry name" value="RNA-BINDING S4 DOMAIN-CONTAINING PROTEIN"/>
    <property type="match status" value="1"/>
</dbReference>
<feature type="transmembrane region" description="Helical" evidence="8">
    <location>
        <begin position="530"/>
        <end position="553"/>
    </location>
</feature>
<evidence type="ECO:0008006" key="11">
    <source>
        <dbReference type="Google" id="ProtNLM"/>
    </source>
</evidence>
<comment type="caution">
    <text evidence="9">The sequence shown here is derived from an EMBL/GenBank/DDBJ whole genome shotgun (WGS) entry which is preliminary data.</text>
</comment>
<dbReference type="InterPro" id="IPR039309">
    <property type="entry name" value="BT1"/>
</dbReference>
<organism evidence="9 10">
    <name type="scientific">Phytophthora oleae</name>
    <dbReference type="NCBI Taxonomy" id="2107226"/>
    <lineage>
        <taxon>Eukaryota</taxon>
        <taxon>Sar</taxon>
        <taxon>Stramenopiles</taxon>
        <taxon>Oomycota</taxon>
        <taxon>Peronosporomycetes</taxon>
        <taxon>Peronosporales</taxon>
        <taxon>Peronosporaceae</taxon>
        <taxon>Phytophthora</taxon>
    </lineage>
</organism>
<sequence length="567" mass="63285">MSTTHPDPSKADIAARLSFVSGTSQPKDIEDGNHYSTVKTPDPTGIEGGALREGGAPNLKSKDSFGLLVQYAAVGLNYGVLPATIYPFLQNFLNASGTQVTTATTLVVLPWSFKCFYGILSDCVPLWGYRRRPWMVIGWLICLLSLLIMACMPEGNPYYTVSSDRDIKPADYTDEIRARINYDASSQAGKYVMLMFLAAVGYVLSDVCADSIVVDFAQREPLETRGKTQSAIYATRTVFVIVGELLTGFCFNGEEYGGDFDFSISFPQLMIILAVLTVPVIPMTWFFIKEEKKPRVNFNNYMKELWELIQKRVMYQVIFFTFFQGMFSSISYTASSPVQSYMVGVTPINSTLSDIFGNVLFFTGIMVTSKWGLHWNWRWMILFTGAFVMVVDGITTFITIWNVFRSQWFWLGLPVAVQLPYGVGFMISTFVIVELSGIGNEGVVYGLITMVSNLSSPFATAMTLVIDQPFDLTTERIQADDKSIRTDITYAVIIMYAMTAFSWVFLFFLPRQKEETQELLRTGGSSKVMGALTVAYLTFAFIWSLMTNIMAMFDSTSCLMIAGGSGC</sequence>
<feature type="transmembrane region" description="Helical" evidence="8">
    <location>
        <begin position="136"/>
        <end position="155"/>
    </location>
</feature>
<evidence type="ECO:0000256" key="1">
    <source>
        <dbReference type="ARBA" id="ARBA00004141"/>
    </source>
</evidence>
<dbReference type="GO" id="GO:0016020">
    <property type="term" value="C:membrane"/>
    <property type="evidence" value="ECO:0007669"/>
    <property type="project" value="UniProtKB-SubCell"/>
</dbReference>
<keyword evidence="10" id="KW-1185">Reference proteome</keyword>
<dbReference type="InterPro" id="IPR036259">
    <property type="entry name" value="MFS_trans_sf"/>
</dbReference>
<evidence type="ECO:0000256" key="5">
    <source>
        <dbReference type="ARBA" id="ARBA00022989"/>
    </source>
</evidence>
<feature type="transmembrane region" description="Helical" evidence="8">
    <location>
        <begin position="109"/>
        <end position="129"/>
    </location>
</feature>
<feature type="transmembrane region" description="Helical" evidence="8">
    <location>
        <begin position="230"/>
        <end position="249"/>
    </location>
</feature>
<keyword evidence="5 8" id="KW-1133">Transmembrane helix</keyword>
<feature type="transmembrane region" description="Helical" evidence="8">
    <location>
        <begin position="408"/>
        <end position="432"/>
    </location>
</feature>
<dbReference type="Proteomes" id="UP001632037">
    <property type="component" value="Unassembled WGS sequence"/>
</dbReference>
<proteinExistence type="inferred from homology"/>
<comment type="similarity">
    <text evidence="2">Belongs to the major facilitator superfamily. Folate-biopterin transporter (TC 2.A.71) family.</text>
</comment>
<dbReference type="SUPFAM" id="SSF103473">
    <property type="entry name" value="MFS general substrate transporter"/>
    <property type="match status" value="1"/>
</dbReference>
<feature type="transmembrane region" description="Helical" evidence="8">
    <location>
        <begin position="355"/>
        <end position="373"/>
    </location>
</feature>
<feature type="transmembrane region" description="Helical" evidence="8">
    <location>
        <begin position="68"/>
        <end position="89"/>
    </location>
</feature>
<evidence type="ECO:0000256" key="2">
    <source>
        <dbReference type="ARBA" id="ARBA00007015"/>
    </source>
</evidence>
<feature type="transmembrane region" description="Helical" evidence="8">
    <location>
        <begin position="380"/>
        <end position="402"/>
    </location>
</feature>
<dbReference type="PANTHER" id="PTHR31585">
    <property type="entry name" value="FOLATE-BIOPTERIN TRANSPORTER 1, CHLOROPLASTIC"/>
    <property type="match status" value="1"/>
</dbReference>
<name>A0ABD3F0C0_9STRA</name>
<dbReference type="Gene3D" id="1.20.1250.20">
    <property type="entry name" value="MFS general substrate transporter like domains"/>
    <property type="match status" value="1"/>
</dbReference>
<keyword evidence="6 8" id="KW-0472">Membrane</keyword>
<evidence type="ECO:0000313" key="9">
    <source>
        <dbReference type="EMBL" id="KAL3659881.1"/>
    </source>
</evidence>
<feature type="transmembrane region" description="Helical" evidence="8">
    <location>
        <begin position="313"/>
        <end position="335"/>
    </location>
</feature>
<keyword evidence="4 8" id="KW-0812">Transmembrane</keyword>
<keyword evidence="3" id="KW-0813">Transport</keyword>